<feature type="domain" description="RING-type" evidence="21">
    <location>
        <begin position="269"/>
        <end position="307"/>
    </location>
</feature>
<dbReference type="GO" id="GO:0005778">
    <property type="term" value="C:peroxisomal membrane"/>
    <property type="evidence" value="ECO:0007669"/>
    <property type="project" value="UniProtKB-SubCell"/>
</dbReference>
<feature type="transmembrane region" description="Helical" evidence="20">
    <location>
        <begin position="117"/>
        <end position="135"/>
    </location>
</feature>
<evidence type="ECO:0000256" key="18">
    <source>
        <dbReference type="ARBA" id="ARBA00041230"/>
    </source>
</evidence>
<accession>A0A9W8HVZ8</accession>
<dbReference type="PROSITE" id="PS00518">
    <property type="entry name" value="ZF_RING_1"/>
    <property type="match status" value="1"/>
</dbReference>
<dbReference type="AlphaFoldDB" id="A0A9W8HVZ8"/>
<evidence type="ECO:0000256" key="7">
    <source>
        <dbReference type="ARBA" id="ARBA00022593"/>
    </source>
</evidence>
<evidence type="ECO:0000256" key="20">
    <source>
        <dbReference type="SAM" id="Phobius"/>
    </source>
</evidence>
<comment type="catalytic activity">
    <reaction evidence="1">
        <text>S-ubiquitinyl-[E2 ubiquitin-conjugating enzyme]-L-cysteine + [acceptor protein]-L-lysine = [E2 ubiquitin-conjugating enzyme]-L-cysteine + N(6)-ubiquitinyl-[acceptor protein]-L-lysine.</text>
        <dbReference type="EC" id="2.3.2.27"/>
    </reaction>
</comment>
<evidence type="ECO:0000256" key="16">
    <source>
        <dbReference type="ARBA" id="ARBA00023136"/>
    </source>
</evidence>
<evidence type="ECO:0000256" key="19">
    <source>
        <dbReference type="PROSITE-ProRule" id="PRU00175"/>
    </source>
</evidence>
<evidence type="ECO:0000256" key="15">
    <source>
        <dbReference type="ARBA" id="ARBA00022989"/>
    </source>
</evidence>
<dbReference type="GO" id="GO:0016562">
    <property type="term" value="P:protein import into peroxisome matrix, receptor recycling"/>
    <property type="evidence" value="ECO:0007669"/>
    <property type="project" value="UniProtKB-ARBA"/>
</dbReference>
<dbReference type="Proteomes" id="UP001140094">
    <property type="component" value="Unassembled WGS sequence"/>
</dbReference>
<dbReference type="EC" id="2.3.2.27" evidence="5"/>
<dbReference type="PANTHER" id="PTHR23350">
    <property type="entry name" value="PEROXISOME ASSEMBLY PROTEIN 10"/>
    <property type="match status" value="1"/>
</dbReference>
<gene>
    <name evidence="22" type="primary">PEX10_2</name>
    <name evidence="22" type="ORF">H4R20_003548</name>
</gene>
<evidence type="ECO:0000256" key="14">
    <source>
        <dbReference type="ARBA" id="ARBA00022927"/>
    </source>
</evidence>
<keyword evidence="12" id="KW-0833">Ubl conjugation pathway</keyword>
<proteinExistence type="inferred from homology"/>
<name>A0A9W8HVZ8_9FUNG</name>
<dbReference type="PROSITE" id="PS50089">
    <property type="entry name" value="ZF_RING_2"/>
    <property type="match status" value="1"/>
</dbReference>
<keyword evidence="7" id="KW-0962">Peroxisome biogenesis</keyword>
<dbReference type="SUPFAM" id="SSF57850">
    <property type="entry name" value="RING/U-box"/>
    <property type="match status" value="1"/>
</dbReference>
<evidence type="ECO:0000313" key="23">
    <source>
        <dbReference type="Proteomes" id="UP001140094"/>
    </source>
</evidence>
<keyword evidence="8" id="KW-0808">Transferase</keyword>
<keyword evidence="23" id="KW-1185">Reference proteome</keyword>
<comment type="pathway">
    <text evidence="3">Protein modification; protein ubiquitination.</text>
</comment>
<evidence type="ECO:0000256" key="1">
    <source>
        <dbReference type="ARBA" id="ARBA00000900"/>
    </source>
</evidence>
<keyword evidence="11 19" id="KW-0863">Zinc-finger</keyword>
<dbReference type="EMBL" id="JANBUO010000760">
    <property type="protein sequence ID" value="KAJ2801772.1"/>
    <property type="molecule type" value="Genomic_DNA"/>
</dbReference>
<keyword evidence="15 20" id="KW-1133">Transmembrane helix</keyword>
<evidence type="ECO:0000256" key="3">
    <source>
        <dbReference type="ARBA" id="ARBA00004906"/>
    </source>
</evidence>
<dbReference type="CDD" id="cd16527">
    <property type="entry name" value="RING-HC_PEX10"/>
    <property type="match status" value="1"/>
</dbReference>
<dbReference type="InterPro" id="IPR001841">
    <property type="entry name" value="Znf_RING"/>
</dbReference>
<keyword evidence="10" id="KW-0479">Metal-binding</keyword>
<evidence type="ECO:0000256" key="5">
    <source>
        <dbReference type="ARBA" id="ARBA00012483"/>
    </source>
</evidence>
<keyword evidence="13" id="KW-0862">Zinc</keyword>
<keyword evidence="17" id="KW-0576">Peroxisome</keyword>
<keyword evidence="14" id="KW-0653">Protein transport</keyword>
<dbReference type="GO" id="GO:0008270">
    <property type="term" value="F:zinc ion binding"/>
    <property type="evidence" value="ECO:0007669"/>
    <property type="project" value="UniProtKB-KW"/>
</dbReference>
<evidence type="ECO:0000256" key="13">
    <source>
        <dbReference type="ARBA" id="ARBA00022833"/>
    </source>
</evidence>
<comment type="subcellular location">
    <subcellularLocation>
        <location evidence="2">Peroxisome membrane</location>
        <topology evidence="2">Multi-pass membrane protein</topology>
    </subcellularLocation>
</comment>
<dbReference type="GO" id="GO:0061630">
    <property type="term" value="F:ubiquitin protein ligase activity"/>
    <property type="evidence" value="ECO:0007669"/>
    <property type="project" value="UniProtKB-EC"/>
</dbReference>
<dbReference type="InterPro" id="IPR025654">
    <property type="entry name" value="PEX2/10"/>
</dbReference>
<keyword evidence="16 20" id="KW-0472">Membrane</keyword>
<keyword evidence="9 20" id="KW-0812">Transmembrane</keyword>
<dbReference type="OrthoDB" id="6270329at2759"/>
<evidence type="ECO:0000256" key="11">
    <source>
        <dbReference type="ARBA" id="ARBA00022771"/>
    </source>
</evidence>
<dbReference type="Pfam" id="PF13920">
    <property type="entry name" value="zf-C3HC4_3"/>
    <property type="match status" value="1"/>
</dbReference>
<dbReference type="InterPro" id="IPR006845">
    <property type="entry name" value="Pex_N"/>
</dbReference>
<sequence length="321" mass="36184">MAETTKEPTVMVDVRTEIPERAASGFQFPFAGQPDIVRAAQKDLFYEQRLQQQMAELIQERWGTRRYAQHRQAVDACCSALYHGLTTLAGSQTLGEEYCGTLQMVAPGVRPSFMRRLLLVALQAGGAPTLALLLSRTRTWLRKRRGTAQLLQMLEMLRGNMLAKLAMAHLAVFYIAGAYYSVAKRLTGVRYVFARSMRQGEKGAGYEILGVLLGVQLAVQTGMQLWRWEKATHDDELSTQTEDETGDKEPEKTLEENMTARLVKSDQKCTLCLSERSNSAATPCGHVFCWTCVLEWSQTRPECPLCRQPMQSNQIMPVFNY</sequence>
<dbReference type="GO" id="GO:0016567">
    <property type="term" value="P:protein ubiquitination"/>
    <property type="evidence" value="ECO:0007669"/>
    <property type="project" value="UniProtKB-ARBA"/>
</dbReference>
<dbReference type="Pfam" id="PF04757">
    <property type="entry name" value="Pex2_Pex12"/>
    <property type="match status" value="1"/>
</dbReference>
<evidence type="ECO:0000259" key="21">
    <source>
        <dbReference type="PROSITE" id="PS50089"/>
    </source>
</evidence>
<evidence type="ECO:0000256" key="9">
    <source>
        <dbReference type="ARBA" id="ARBA00022692"/>
    </source>
</evidence>
<protein>
    <recommendedName>
        <fullName evidence="5">RING-type E3 ubiquitin transferase</fullName>
        <ecNumber evidence="5">2.3.2.27</ecNumber>
    </recommendedName>
    <alternativeName>
        <fullName evidence="18">Peroxin-10</fullName>
    </alternativeName>
</protein>
<evidence type="ECO:0000313" key="22">
    <source>
        <dbReference type="EMBL" id="KAJ2801772.1"/>
    </source>
</evidence>
<dbReference type="PANTHER" id="PTHR23350:SF0">
    <property type="entry name" value="PEROXISOME BIOGENESIS FACTOR 10"/>
    <property type="match status" value="1"/>
</dbReference>
<keyword evidence="6" id="KW-0813">Transport</keyword>
<reference evidence="22" key="1">
    <citation type="submission" date="2022-07" db="EMBL/GenBank/DDBJ databases">
        <title>Phylogenomic reconstructions and comparative analyses of Kickxellomycotina fungi.</title>
        <authorList>
            <person name="Reynolds N.K."/>
            <person name="Stajich J.E."/>
            <person name="Barry K."/>
            <person name="Grigoriev I.V."/>
            <person name="Crous P."/>
            <person name="Smith M.E."/>
        </authorList>
    </citation>
    <scope>NUCLEOTIDE SEQUENCE</scope>
    <source>
        <strain evidence="22">NRRL 1565</strain>
    </source>
</reference>
<comment type="similarity">
    <text evidence="4">Belongs to the pex2/pex10/pex12 family.</text>
</comment>
<evidence type="ECO:0000256" key="12">
    <source>
        <dbReference type="ARBA" id="ARBA00022786"/>
    </source>
</evidence>
<dbReference type="InterPro" id="IPR017907">
    <property type="entry name" value="Znf_RING_CS"/>
</dbReference>
<comment type="caution">
    <text evidence="22">The sequence shown here is derived from an EMBL/GenBank/DDBJ whole genome shotgun (WGS) entry which is preliminary data.</text>
</comment>
<dbReference type="InterPro" id="IPR013083">
    <property type="entry name" value="Znf_RING/FYVE/PHD"/>
</dbReference>
<dbReference type="Gene3D" id="3.30.40.10">
    <property type="entry name" value="Zinc/RING finger domain, C3HC4 (zinc finger)"/>
    <property type="match status" value="1"/>
</dbReference>
<evidence type="ECO:0000256" key="2">
    <source>
        <dbReference type="ARBA" id="ARBA00004585"/>
    </source>
</evidence>
<dbReference type="SMART" id="SM00184">
    <property type="entry name" value="RING"/>
    <property type="match status" value="1"/>
</dbReference>
<evidence type="ECO:0000256" key="17">
    <source>
        <dbReference type="ARBA" id="ARBA00023140"/>
    </source>
</evidence>
<evidence type="ECO:0000256" key="4">
    <source>
        <dbReference type="ARBA" id="ARBA00008704"/>
    </source>
</evidence>
<evidence type="ECO:0000256" key="10">
    <source>
        <dbReference type="ARBA" id="ARBA00022723"/>
    </source>
</evidence>
<evidence type="ECO:0000256" key="6">
    <source>
        <dbReference type="ARBA" id="ARBA00022448"/>
    </source>
</evidence>
<organism evidence="22 23">
    <name type="scientific">Coemansia guatemalensis</name>
    <dbReference type="NCBI Taxonomy" id="2761395"/>
    <lineage>
        <taxon>Eukaryota</taxon>
        <taxon>Fungi</taxon>
        <taxon>Fungi incertae sedis</taxon>
        <taxon>Zoopagomycota</taxon>
        <taxon>Kickxellomycotina</taxon>
        <taxon>Kickxellomycetes</taxon>
        <taxon>Kickxellales</taxon>
        <taxon>Kickxellaceae</taxon>
        <taxon>Coemansia</taxon>
    </lineage>
</organism>
<evidence type="ECO:0000256" key="8">
    <source>
        <dbReference type="ARBA" id="ARBA00022679"/>
    </source>
</evidence>
<feature type="transmembrane region" description="Helical" evidence="20">
    <location>
        <begin position="162"/>
        <end position="183"/>
    </location>
</feature>